<feature type="transmembrane region" description="Helical" evidence="10">
    <location>
        <begin position="394"/>
        <end position="413"/>
    </location>
</feature>
<dbReference type="PANTHER" id="PTHR43653:SF1">
    <property type="entry name" value="CYTOCHROME C-TYPE BIOGENESIS PROTEIN CCMF"/>
    <property type="match status" value="1"/>
</dbReference>
<comment type="caution">
    <text evidence="13">The sequence shown here is derived from an EMBL/GenBank/DDBJ whole genome shotgun (WGS) entry which is preliminary data.</text>
</comment>
<dbReference type="EMBL" id="JFZB01000007">
    <property type="protein sequence ID" value="KFI27996.1"/>
    <property type="molecule type" value="Genomic_DNA"/>
</dbReference>
<feature type="transmembrane region" description="Helical" evidence="10">
    <location>
        <begin position="41"/>
        <end position="62"/>
    </location>
</feature>
<name>A0A086Y146_9RHOB</name>
<evidence type="ECO:0000259" key="11">
    <source>
        <dbReference type="Pfam" id="PF01578"/>
    </source>
</evidence>
<feature type="transmembrane region" description="Helical" evidence="10">
    <location>
        <begin position="352"/>
        <end position="374"/>
    </location>
</feature>
<dbReference type="Pfam" id="PF16327">
    <property type="entry name" value="CcmF_C"/>
    <property type="match status" value="1"/>
</dbReference>
<dbReference type="PANTHER" id="PTHR43653">
    <property type="entry name" value="CYTOCHROME C ASSEMBLY PROTEIN-RELATED"/>
    <property type="match status" value="1"/>
</dbReference>
<feature type="transmembrane region" description="Helical" evidence="10">
    <location>
        <begin position="125"/>
        <end position="144"/>
    </location>
</feature>
<dbReference type="GO" id="GO:0015232">
    <property type="term" value="F:heme transmembrane transporter activity"/>
    <property type="evidence" value="ECO:0007669"/>
    <property type="project" value="InterPro"/>
</dbReference>
<keyword evidence="4" id="KW-0997">Cell inner membrane</keyword>
<dbReference type="STRING" id="1105367.CG50_13835"/>
<reference evidence="13 14" key="1">
    <citation type="submission" date="2014-03" db="EMBL/GenBank/DDBJ databases">
        <title>Genome of Paenirhodobacter enshiensis DW2-9.</title>
        <authorList>
            <person name="Wang D."/>
            <person name="Wang G."/>
        </authorList>
    </citation>
    <scope>NUCLEOTIDE SEQUENCE [LARGE SCALE GENOMIC DNA]</scope>
    <source>
        <strain evidence="13 14">DW2-9</strain>
    </source>
</reference>
<evidence type="ECO:0000313" key="13">
    <source>
        <dbReference type="EMBL" id="KFI27996.1"/>
    </source>
</evidence>
<dbReference type="InterPro" id="IPR002541">
    <property type="entry name" value="Cyt_c_assembly"/>
</dbReference>
<dbReference type="InterPro" id="IPR003568">
    <property type="entry name" value="Cyt_c_biogenesis_CcmF"/>
</dbReference>
<dbReference type="RefSeq" id="WP_051909544.1">
    <property type="nucleotide sequence ID" value="NZ_JFZB01000007.1"/>
</dbReference>
<dbReference type="InterPro" id="IPR003567">
    <property type="entry name" value="Cyt_c_biogenesis"/>
</dbReference>
<dbReference type="AlphaFoldDB" id="A0A086Y146"/>
<comment type="similarity">
    <text evidence="2">Belongs to the CcmF/CycK/Ccl1/NrfE/CcsA family.</text>
</comment>
<comment type="function">
    <text evidence="9">Required for the biogenesis of c-type cytochromes. Possible subunit of a heme lyase.</text>
</comment>
<dbReference type="PRINTS" id="PR01410">
    <property type="entry name" value="CCBIOGENESIS"/>
</dbReference>
<feature type="transmembrane region" description="Helical" evidence="10">
    <location>
        <begin position="249"/>
        <end position="265"/>
    </location>
</feature>
<feature type="transmembrane region" description="Helical" evidence="10">
    <location>
        <begin position="175"/>
        <end position="195"/>
    </location>
</feature>
<evidence type="ECO:0000256" key="3">
    <source>
        <dbReference type="ARBA" id="ARBA00022475"/>
    </source>
</evidence>
<evidence type="ECO:0000256" key="1">
    <source>
        <dbReference type="ARBA" id="ARBA00004429"/>
    </source>
</evidence>
<feature type="transmembrane region" description="Helical" evidence="10">
    <location>
        <begin position="460"/>
        <end position="480"/>
    </location>
</feature>
<dbReference type="Proteomes" id="UP000028824">
    <property type="component" value="Unassembled WGS sequence"/>
</dbReference>
<keyword evidence="3" id="KW-1003">Cell membrane</keyword>
<proteinExistence type="inferred from homology"/>
<dbReference type="InterPro" id="IPR032523">
    <property type="entry name" value="CcmF_C"/>
</dbReference>
<dbReference type="GO" id="GO:0005886">
    <property type="term" value="C:plasma membrane"/>
    <property type="evidence" value="ECO:0007669"/>
    <property type="project" value="UniProtKB-SubCell"/>
</dbReference>
<evidence type="ECO:0000259" key="12">
    <source>
        <dbReference type="Pfam" id="PF16327"/>
    </source>
</evidence>
<feature type="transmembrane region" description="Helical" evidence="10">
    <location>
        <begin position="420"/>
        <end position="440"/>
    </location>
</feature>
<evidence type="ECO:0000256" key="2">
    <source>
        <dbReference type="ARBA" id="ARBA00009186"/>
    </source>
</evidence>
<feature type="transmembrane region" description="Helical" evidence="10">
    <location>
        <begin position="622"/>
        <end position="641"/>
    </location>
</feature>
<dbReference type="OrthoDB" id="9761451at2"/>
<accession>A0A086Y146</accession>
<feature type="transmembrane region" description="Helical" evidence="10">
    <location>
        <begin position="96"/>
        <end position="113"/>
    </location>
</feature>
<evidence type="ECO:0000256" key="9">
    <source>
        <dbReference type="ARBA" id="ARBA00037230"/>
    </source>
</evidence>
<sequence>MTAELGHFALILAFCTALMQAGLTLWGAARGWGGWMAAGRRAAGMQLGLLALAFAALTWGALSDDFSLDLIRRSSQRAKPMLYKIAGVWGGHEGSMLLWALILALFGGLFAVTSGHVAARFRARVLGVQGAIGAAVTGYAVLVSNPFTRLTDPPVEGLGMNPLLEDPGLALHPPLLYLGYVGLSLAYSLAVAALIEGRTGAGWAGLLRPWVLLAWMFLTLGIAAGAWWAYRELGWGGFWFWDPVENASLIPWLLATALLHSVPAAEKRGVLSAWTILLAILGFGAALGGTFIVRSGLLGSVHAFATDPARGIALLAILGVVLGGALALFAARAGRIDPGPGFALISRESALVFNNLLLSVGAFVVLTGTLWPLIAEAVSGRILSVGAPYFERAVTPFAVLLGLVLPVGALLGWKHARLHRVLSGLGPALIVAVIAGGLSWTGLNGAELGGTGLGGMNRLAGALAVGLGGWIVAGAVIDLGQRARGRPGRILRLPRADHGRALGHAGFGLLIVAIGLSTAGRVETLAALRPGAQMPLGGLSVTLDAVTRRDGPNYRADVARLTLRDGPEVLARLSPERRVYPLQGLATAEAAIRVSARRDIYLVLGDPQGDGSWAVRGYLRPGMLWLWGAAGMMAAGGALALSDRRGGKRRVPCACR</sequence>
<keyword evidence="7 10" id="KW-1133">Transmembrane helix</keyword>
<evidence type="ECO:0000256" key="4">
    <source>
        <dbReference type="ARBA" id="ARBA00022519"/>
    </source>
</evidence>
<dbReference type="Pfam" id="PF01578">
    <property type="entry name" value="Cytochrom_C_asm"/>
    <property type="match status" value="1"/>
</dbReference>
<dbReference type="GO" id="GO:0017004">
    <property type="term" value="P:cytochrome complex assembly"/>
    <property type="evidence" value="ECO:0007669"/>
    <property type="project" value="UniProtKB-KW"/>
</dbReference>
<dbReference type="PRINTS" id="PR01411">
    <property type="entry name" value="CCMFBIOGNSIS"/>
</dbReference>
<keyword evidence="5 10" id="KW-0812">Transmembrane</keyword>
<feature type="transmembrane region" description="Helical" evidence="10">
    <location>
        <begin position="312"/>
        <end position="331"/>
    </location>
</feature>
<evidence type="ECO:0000256" key="8">
    <source>
        <dbReference type="ARBA" id="ARBA00023136"/>
    </source>
</evidence>
<feature type="transmembrane region" description="Helical" evidence="10">
    <location>
        <begin position="6"/>
        <end position="29"/>
    </location>
</feature>
<feature type="transmembrane region" description="Helical" evidence="10">
    <location>
        <begin position="272"/>
        <end position="292"/>
    </location>
</feature>
<feature type="transmembrane region" description="Helical" evidence="10">
    <location>
        <begin position="207"/>
        <end position="229"/>
    </location>
</feature>
<organism evidence="13 14">
    <name type="scientific">Paenirhodobacter enshiensis</name>
    <dbReference type="NCBI Taxonomy" id="1105367"/>
    <lineage>
        <taxon>Bacteria</taxon>
        <taxon>Pseudomonadati</taxon>
        <taxon>Pseudomonadota</taxon>
        <taxon>Alphaproteobacteria</taxon>
        <taxon>Rhodobacterales</taxon>
        <taxon>Rhodobacter group</taxon>
        <taxon>Paenirhodobacter</taxon>
    </lineage>
</organism>
<evidence type="ECO:0000313" key="14">
    <source>
        <dbReference type="Proteomes" id="UP000028824"/>
    </source>
</evidence>
<feature type="domain" description="Cytochrome c-type biogenesis protein CcmF C-terminal" evidence="12">
    <location>
        <begin position="315"/>
        <end position="644"/>
    </location>
</feature>
<gene>
    <name evidence="13" type="ORF">CG50_13835</name>
</gene>
<keyword evidence="8 10" id="KW-0472">Membrane</keyword>
<keyword evidence="6" id="KW-0201">Cytochrome c-type biogenesis</keyword>
<evidence type="ECO:0000256" key="10">
    <source>
        <dbReference type="SAM" id="Phobius"/>
    </source>
</evidence>
<feature type="transmembrane region" description="Helical" evidence="10">
    <location>
        <begin position="501"/>
        <end position="520"/>
    </location>
</feature>
<feature type="domain" description="Cytochrome c assembly protein" evidence="11">
    <location>
        <begin position="89"/>
        <end position="296"/>
    </location>
</feature>
<keyword evidence="14" id="KW-1185">Reference proteome</keyword>
<evidence type="ECO:0000256" key="6">
    <source>
        <dbReference type="ARBA" id="ARBA00022748"/>
    </source>
</evidence>
<dbReference type="eggNOG" id="COG1138">
    <property type="taxonomic scope" value="Bacteria"/>
</dbReference>
<evidence type="ECO:0000256" key="7">
    <source>
        <dbReference type="ARBA" id="ARBA00022989"/>
    </source>
</evidence>
<protein>
    <submittedName>
        <fullName evidence="13">Cytochrome C biogenesis protein CcmF</fullName>
    </submittedName>
</protein>
<evidence type="ECO:0000256" key="5">
    <source>
        <dbReference type="ARBA" id="ARBA00022692"/>
    </source>
</evidence>
<comment type="subcellular location">
    <subcellularLocation>
        <location evidence="1">Cell inner membrane</location>
        <topology evidence="1">Multi-pass membrane protein</topology>
    </subcellularLocation>
</comment>
<dbReference type="GO" id="GO:0020037">
    <property type="term" value="F:heme binding"/>
    <property type="evidence" value="ECO:0007669"/>
    <property type="project" value="InterPro"/>
</dbReference>
<dbReference type="NCBIfam" id="NF007691">
    <property type="entry name" value="PRK10369.1"/>
    <property type="match status" value="1"/>
</dbReference>